<dbReference type="EMBL" id="VZOK01000026">
    <property type="protein sequence ID" value="KAB0636690.1"/>
    <property type="molecule type" value="Genomic_DNA"/>
</dbReference>
<name>A0A6L3MUN1_9BURK</name>
<accession>A0A6L3MUN1</accession>
<dbReference type="RefSeq" id="WP_150999006.1">
    <property type="nucleotide sequence ID" value="NZ_CABVPM010000016.1"/>
</dbReference>
<evidence type="ECO:0000313" key="1">
    <source>
        <dbReference type="EMBL" id="KAB0636690.1"/>
    </source>
</evidence>
<evidence type="ECO:0000313" key="2">
    <source>
        <dbReference type="Proteomes" id="UP000473470"/>
    </source>
</evidence>
<dbReference type="AlphaFoldDB" id="A0A6L3MUN1"/>
<reference evidence="1 2" key="1">
    <citation type="submission" date="2019-09" db="EMBL/GenBank/DDBJ databases">
        <title>Draft genome sequences of 48 bacterial type strains from the CCUG.</title>
        <authorList>
            <person name="Tunovic T."/>
            <person name="Pineiro-Iglesias B."/>
            <person name="Unosson C."/>
            <person name="Inganas E."/>
            <person name="Ohlen M."/>
            <person name="Cardew S."/>
            <person name="Jensie-Markopoulos S."/>
            <person name="Salva-Serra F."/>
            <person name="Jaen-Luchoro D."/>
            <person name="Karlsson R."/>
            <person name="Svensson-Stadler L."/>
            <person name="Chun J."/>
            <person name="Moore E."/>
        </authorList>
    </citation>
    <scope>NUCLEOTIDE SEQUENCE [LARGE SCALE GENOMIC DNA]</scope>
    <source>
        <strain evidence="1 2">CCUG 65686</strain>
    </source>
</reference>
<sequence>MIRAAAPATRDACAADAALSQPEPFAIDANRSSILPICDARLRLSHRFSRTKRARHYRRIRVRAWPGISRRIKPLRPAPGRGIIIAAPE</sequence>
<comment type="caution">
    <text evidence="1">The sequence shown here is derived from an EMBL/GenBank/DDBJ whole genome shotgun (WGS) entry which is preliminary data.</text>
</comment>
<protein>
    <submittedName>
        <fullName evidence="1">Uncharacterized protein</fullName>
    </submittedName>
</protein>
<proteinExistence type="predicted"/>
<dbReference type="Proteomes" id="UP000473470">
    <property type="component" value="Unassembled WGS sequence"/>
</dbReference>
<gene>
    <name evidence="1" type="ORF">F7R25_18980</name>
</gene>
<organism evidence="1 2">
    <name type="scientific">Burkholderia stagnalis</name>
    <dbReference type="NCBI Taxonomy" id="1503054"/>
    <lineage>
        <taxon>Bacteria</taxon>
        <taxon>Pseudomonadati</taxon>
        <taxon>Pseudomonadota</taxon>
        <taxon>Betaproteobacteria</taxon>
        <taxon>Burkholderiales</taxon>
        <taxon>Burkholderiaceae</taxon>
        <taxon>Burkholderia</taxon>
        <taxon>Burkholderia cepacia complex</taxon>
    </lineage>
</organism>